<protein>
    <submittedName>
        <fullName evidence="1">Uncharacterized protein</fullName>
    </submittedName>
</protein>
<proteinExistence type="predicted"/>
<gene>
    <name evidence="1" type="ORF">Lalb_Chr03g0030181</name>
</gene>
<comment type="caution">
    <text evidence="1">The sequence shown here is derived from an EMBL/GenBank/DDBJ whole genome shotgun (WGS) entry which is preliminary data.</text>
</comment>
<evidence type="ECO:0000313" key="2">
    <source>
        <dbReference type="Proteomes" id="UP000447434"/>
    </source>
</evidence>
<dbReference type="Proteomes" id="UP000447434">
    <property type="component" value="Chromosome 3"/>
</dbReference>
<evidence type="ECO:0000313" key="1">
    <source>
        <dbReference type="EMBL" id="KAE9616946.1"/>
    </source>
</evidence>
<accession>A0A6A4QUN1</accession>
<organism evidence="1 2">
    <name type="scientific">Lupinus albus</name>
    <name type="common">White lupine</name>
    <name type="synonym">Lupinus termis</name>
    <dbReference type="NCBI Taxonomy" id="3870"/>
    <lineage>
        <taxon>Eukaryota</taxon>
        <taxon>Viridiplantae</taxon>
        <taxon>Streptophyta</taxon>
        <taxon>Embryophyta</taxon>
        <taxon>Tracheophyta</taxon>
        <taxon>Spermatophyta</taxon>
        <taxon>Magnoliopsida</taxon>
        <taxon>eudicotyledons</taxon>
        <taxon>Gunneridae</taxon>
        <taxon>Pentapetalae</taxon>
        <taxon>rosids</taxon>
        <taxon>fabids</taxon>
        <taxon>Fabales</taxon>
        <taxon>Fabaceae</taxon>
        <taxon>Papilionoideae</taxon>
        <taxon>50 kb inversion clade</taxon>
        <taxon>genistoids sensu lato</taxon>
        <taxon>core genistoids</taxon>
        <taxon>Genisteae</taxon>
        <taxon>Lupinus</taxon>
    </lineage>
</organism>
<reference evidence="2" key="1">
    <citation type="journal article" date="2020" name="Nat. Commun.">
        <title>Genome sequence of the cluster root forming white lupin.</title>
        <authorList>
            <person name="Hufnagel B."/>
            <person name="Marques A."/>
            <person name="Soriano A."/>
            <person name="Marques L."/>
            <person name="Divol F."/>
            <person name="Doumas P."/>
            <person name="Sallet E."/>
            <person name="Mancinotti D."/>
            <person name="Carrere S."/>
            <person name="Marande W."/>
            <person name="Arribat S."/>
            <person name="Keller J."/>
            <person name="Huneau C."/>
            <person name="Blein T."/>
            <person name="Aime D."/>
            <person name="Laguerre M."/>
            <person name="Taylor J."/>
            <person name="Schubert V."/>
            <person name="Nelson M."/>
            <person name="Geu-Flores F."/>
            <person name="Crespi M."/>
            <person name="Gallardo-Guerrero K."/>
            <person name="Delaux P.-M."/>
            <person name="Salse J."/>
            <person name="Berges H."/>
            <person name="Guyot R."/>
            <person name="Gouzy J."/>
            <person name="Peret B."/>
        </authorList>
    </citation>
    <scope>NUCLEOTIDE SEQUENCE [LARGE SCALE GENOMIC DNA]</scope>
    <source>
        <strain evidence="2">cv. Amiga</strain>
    </source>
</reference>
<keyword evidence="2" id="KW-1185">Reference proteome</keyword>
<dbReference type="EMBL" id="WOCE01000003">
    <property type="protein sequence ID" value="KAE9616946.1"/>
    <property type="molecule type" value="Genomic_DNA"/>
</dbReference>
<name>A0A6A4QUN1_LUPAL</name>
<sequence>MLWTFKTLSILPQWFSDFNQLVLHMISTIFLDESPSTSSVLPACLDR</sequence>
<dbReference type="AlphaFoldDB" id="A0A6A4QUN1"/>